<dbReference type="OrthoDB" id="9815002at2"/>
<proteinExistence type="inferred from homology"/>
<dbReference type="EMBL" id="CABFUZ020000186">
    <property type="protein sequence ID" value="VVM07665.1"/>
    <property type="molecule type" value="Genomic_DNA"/>
</dbReference>
<evidence type="ECO:0000256" key="1">
    <source>
        <dbReference type="ARBA" id="ARBA00007734"/>
    </source>
</evidence>
<dbReference type="CDD" id="cd16896">
    <property type="entry name" value="LT_Slt70-like"/>
    <property type="match status" value="1"/>
</dbReference>
<accession>A0A5E6MEL7</accession>
<evidence type="ECO:0000313" key="6">
    <source>
        <dbReference type="Proteomes" id="UP000381693"/>
    </source>
</evidence>
<keyword evidence="3" id="KW-0812">Transmembrane</keyword>
<dbReference type="SUPFAM" id="SSF53955">
    <property type="entry name" value="Lysozyme-like"/>
    <property type="match status" value="1"/>
</dbReference>
<evidence type="ECO:0000313" key="5">
    <source>
        <dbReference type="EMBL" id="VVM07665.1"/>
    </source>
</evidence>
<protein>
    <submittedName>
        <fullName evidence="5">Partial soluble lytic murein transglycosylase</fullName>
    </submittedName>
</protein>
<sequence length="246" mass="28045">PAAARQLACLPWRARENERVRRALLWVAILLSLSLLLFWAWRSSIERTDSRYDAQIRMASQRYGVDPLLIRSVIWEETRFRPNKVGHVGELGLMQVRPTTALDWARSEKRMDFRPEQLADPEIGILAGSWYLARALRHWQNTDNPYVFALAEYNAGRRNAVRWVDPANPRSGRAFLSRIDFPKTREYVCQILDRFALYRGRMPWTSSCASLFSRSGGMGKKRAGADVAAGPRGSGRAAARPETVAK</sequence>
<dbReference type="PANTHER" id="PTHR37423">
    <property type="entry name" value="SOLUBLE LYTIC MUREIN TRANSGLYCOSYLASE-RELATED"/>
    <property type="match status" value="1"/>
</dbReference>
<dbReference type="AlphaFoldDB" id="A0A5E6MEL7"/>
<feature type="transmembrane region" description="Helical" evidence="3">
    <location>
        <begin position="23"/>
        <end position="41"/>
    </location>
</feature>
<evidence type="ECO:0000256" key="2">
    <source>
        <dbReference type="SAM" id="MobiDB-lite"/>
    </source>
</evidence>
<dbReference type="InterPro" id="IPR008258">
    <property type="entry name" value="Transglycosylase_SLT_dom_1"/>
</dbReference>
<name>A0A5E6MEL7_9BACT</name>
<dbReference type="RefSeq" id="WP_142525707.1">
    <property type="nucleotide sequence ID" value="NZ_CABFUZ020000186.1"/>
</dbReference>
<dbReference type="InterPro" id="IPR023346">
    <property type="entry name" value="Lysozyme-like_dom_sf"/>
</dbReference>
<feature type="non-terminal residue" evidence="5">
    <location>
        <position position="1"/>
    </location>
</feature>
<comment type="caution">
    <text evidence="5">The sequence shown here is derived from an EMBL/GenBank/DDBJ whole genome shotgun (WGS) entry which is preliminary data.</text>
</comment>
<evidence type="ECO:0000256" key="3">
    <source>
        <dbReference type="SAM" id="Phobius"/>
    </source>
</evidence>
<dbReference type="Gene3D" id="1.10.530.10">
    <property type="match status" value="1"/>
</dbReference>
<dbReference type="Proteomes" id="UP000381693">
    <property type="component" value="Unassembled WGS sequence"/>
</dbReference>
<feature type="domain" description="Transglycosylase SLT" evidence="4">
    <location>
        <begin position="56"/>
        <end position="167"/>
    </location>
</feature>
<dbReference type="PANTHER" id="PTHR37423:SF2">
    <property type="entry name" value="MEMBRANE-BOUND LYTIC MUREIN TRANSGLYCOSYLASE C"/>
    <property type="match status" value="1"/>
</dbReference>
<gene>
    <name evidence="5" type="primary">slt</name>
    <name evidence="5" type="ORF">MAMC_01763</name>
</gene>
<keyword evidence="3" id="KW-1133">Transmembrane helix</keyword>
<organism evidence="5 6">
    <name type="scientific">Methylacidimicrobium cyclopophantes</name>
    <dbReference type="NCBI Taxonomy" id="1041766"/>
    <lineage>
        <taxon>Bacteria</taxon>
        <taxon>Pseudomonadati</taxon>
        <taxon>Verrucomicrobiota</taxon>
        <taxon>Methylacidimicrobium</taxon>
    </lineage>
</organism>
<reference evidence="5" key="1">
    <citation type="submission" date="2019-09" db="EMBL/GenBank/DDBJ databases">
        <authorList>
            <person name="Cremers G."/>
        </authorList>
    </citation>
    <scope>NUCLEOTIDE SEQUENCE [LARGE SCALE GENOMIC DNA]</scope>
    <source>
        <strain evidence="5">3B</strain>
    </source>
</reference>
<keyword evidence="3" id="KW-0472">Membrane</keyword>
<evidence type="ECO:0000259" key="4">
    <source>
        <dbReference type="Pfam" id="PF01464"/>
    </source>
</evidence>
<feature type="region of interest" description="Disordered" evidence="2">
    <location>
        <begin position="216"/>
        <end position="246"/>
    </location>
</feature>
<feature type="compositionally biased region" description="Low complexity" evidence="2">
    <location>
        <begin position="228"/>
        <end position="246"/>
    </location>
</feature>
<comment type="similarity">
    <text evidence="1">Belongs to the transglycosylase Slt family.</text>
</comment>
<keyword evidence="6" id="KW-1185">Reference proteome</keyword>
<dbReference type="Pfam" id="PF01464">
    <property type="entry name" value="SLT"/>
    <property type="match status" value="1"/>
</dbReference>